<name>A0A6G1DK22_9ORYZ</name>
<reference evidence="1 2" key="1">
    <citation type="submission" date="2019-11" db="EMBL/GenBank/DDBJ databases">
        <title>Whole genome sequence of Oryza granulata.</title>
        <authorList>
            <person name="Li W."/>
        </authorList>
    </citation>
    <scope>NUCLEOTIDE SEQUENCE [LARGE SCALE GENOMIC DNA]</scope>
    <source>
        <strain evidence="2">cv. Menghai</strain>
        <tissue evidence="1">Leaf</tissue>
    </source>
</reference>
<comment type="caution">
    <text evidence="1">The sequence shown here is derived from an EMBL/GenBank/DDBJ whole genome shotgun (WGS) entry which is preliminary data.</text>
</comment>
<dbReference type="EMBL" id="SPHZ02000006">
    <property type="protein sequence ID" value="KAF0912817.1"/>
    <property type="molecule type" value="Genomic_DNA"/>
</dbReference>
<sequence>METTGELDGGPAVVVAELLLADLGPDSAPAPLRLPDFPASSVDLQGGEIRRHLAEELVAVPGRSPVKRRTSRAASTHPALRAAVVDWTGKR</sequence>
<dbReference type="Proteomes" id="UP000479710">
    <property type="component" value="Unassembled WGS sequence"/>
</dbReference>
<gene>
    <name evidence="1" type="ORF">E2562_019407</name>
</gene>
<evidence type="ECO:0000313" key="1">
    <source>
        <dbReference type="EMBL" id="KAF0912817.1"/>
    </source>
</evidence>
<keyword evidence="2" id="KW-1185">Reference proteome</keyword>
<organism evidence="1 2">
    <name type="scientific">Oryza meyeriana var. granulata</name>
    <dbReference type="NCBI Taxonomy" id="110450"/>
    <lineage>
        <taxon>Eukaryota</taxon>
        <taxon>Viridiplantae</taxon>
        <taxon>Streptophyta</taxon>
        <taxon>Embryophyta</taxon>
        <taxon>Tracheophyta</taxon>
        <taxon>Spermatophyta</taxon>
        <taxon>Magnoliopsida</taxon>
        <taxon>Liliopsida</taxon>
        <taxon>Poales</taxon>
        <taxon>Poaceae</taxon>
        <taxon>BOP clade</taxon>
        <taxon>Oryzoideae</taxon>
        <taxon>Oryzeae</taxon>
        <taxon>Oryzinae</taxon>
        <taxon>Oryza</taxon>
        <taxon>Oryza meyeriana</taxon>
    </lineage>
</organism>
<dbReference type="AlphaFoldDB" id="A0A6G1DK22"/>
<proteinExistence type="predicted"/>
<evidence type="ECO:0000313" key="2">
    <source>
        <dbReference type="Proteomes" id="UP000479710"/>
    </source>
</evidence>
<protein>
    <submittedName>
        <fullName evidence="1">Uncharacterized protein</fullName>
    </submittedName>
</protein>
<accession>A0A6G1DK22</accession>